<sequence length="124" mass="13431">MIHLKAYMISFGISEMTAATTIGISSGAFAVGALVISKLSDRIGRKMLLFISLLALAVMMLWLMKAREPWEFYFFSIISGFSWGGTVLFPAIIADWFGMKSHGSIYGVIDIGWGFGGGIAPLLA</sequence>
<keyword evidence="4 5" id="KW-0472">Membrane</keyword>
<dbReference type="GO" id="GO:0022857">
    <property type="term" value="F:transmembrane transporter activity"/>
    <property type="evidence" value="ECO:0007669"/>
    <property type="project" value="InterPro"/>
</dbReference>
<feature type="transmembrane region" description="Helical" evidence="5">
    <location>
        <begin position="48"/>
        <end position="66"/>
    </location>
</feature>
<dbReference type="InterPro" id="IPR020846">
    <property type="entry name" value="MFS_dom"/>
</dbReference>
<dbReference type="AlphaFoldDB" id="X1Q9N8"/>
<dbReference type="PROSITE" id="PS50850">
    <property type="entry name" value="MFS"/>
    <property type="match status" value="1"/>
</dbReference>
<dbReference type="InterPro" id="IPR005829">
    <property type="entry name" value="Sugar_transporter_CS"/>
</dbReference>
<gene>
    <name evidence="7" type="ORF">S06H3_64243</name>
</gene>
<dbReference type="GO" id="GO:0016020">
    <property type="term" value="C:membrane"/>
    <property type="evidence" value="ECO:0007669"/>
    <property type="project" value="UniProtKB-SubCell"/>
</dbReference>
<accession>X1Q9N8</accession>
<proteinExistence type="predicted"/>
<feature type="transmembrane region" description="Helical" evidence="5">
    <location>
        <begin position="6"/>
        <end position="36"/>
    </location>
</feature>
<dbReference type="PROSITE" id="PS00216">
    <property type="entry name" value="SUGAR_TRANSPORT_1"/>
    <property type="match status" value="1"/>
</dbReference>
<dbReference type="Pfam" id="PF07690">
    <property type="entry name" value="MFS_1"/>
    <property type="match status" value="1"/>
</dbReference>
<feature type="transmembrane region" description="Helical" evidence="5">
    <location>
        <begin position="72"/>
        <end position="93"/>
    </location>
</feature>
<name>X1Q9N8_9ZZZZ</name>
<feature type="transmembrane region" description="Helical" evidence="5">
    <location>
        <begin position="105"/>
        <end position="123"/>
    </location>
</feature>
<dbReference type="Gene3D" id="1.20.1250.20">
    <property type="entry name" value="MFS general substrate transporter like domains"/>
    <property type="match status" value="1"/>
</dbReference>
<evidence type="ECO:0000256" key="5">
    <source>
        <dbReference type="SAM" id="Phobius"/>
    </source>
</evidence>
<dbReference type="SUPFAM" id="SSF103473">
    <property type="entry name" value="MFS general substrate transporter"/>
    <property type="match status" value="1"/>
</dbReference>
<evidence type="ECO:0000259" key="6">
    <source>
        <dbReference type="PROSITE" id="PS50850"/>
    </source>
</evidence>
<comment type="caution">
    <text evidence="7">The sequence shown here is derived from an EMBL/GenBank/DDBJ whole genome shotgun (WGS) entry which is preliminary data.</text>
</comment>
<evidence type="ECO:0000256" key="4">
    <source>
        <dbReference type="ARBA" id="ARBA00023136"/>
    </source>
</evidence>
<evidence type="ECO:0000256" key="3">
    <source>
        <dbReference type="ARBA" id="ARBA00022989"/>
    </source>
</evidence>
<evidence type="ECO:0000313" key="7">
    <source>
        <dbReference type="EMBL" id="GAI51511.1"/>
    </source>
</evidence>
<protein>
    <recommendedName>
        <fullName evidence="6">Major facilitator superfamily (MFS) profile domain-containing protein</fullName>
    </recommendedName>
</protein>
<reference evidence="7" key="1">
    <citation type="journal article" date="2014" name="Front. Microbiol.">
        <title>High frequency of phylogenetically diverse reductive dehalogenase-homologous genes in deep subseafloor sedimentary metagenomes.</title>
        <authorList>
            <person name="Kawai M."/>
            <person name="Futagami T."/>
            <person name="Toyoda A."/>
            <person name="Takaki Y."/>
            <person name="Nishi S."/>
            <person name="Hori S."/>
            <person name="Arai W."/>
            <person name="Tsubouchi T."/>
            <person name="Morono Y."/>
            <person name="Uchiyama I."/>
            <person name="Ito T."/>
            <person name="Fujiyama A."/>
            <person name="Inagaki F."/>
            <person name="Takami H."/>
        </authorList>
    </citation>
    <scope>NUCLEOTIDE SEQUENCE</scope>
    <source>
        <strain evidence="7">Expedition CK06-06</strain>
    </source>
</reference>
<feature type="domain" description="Major facilitator superfamily (MFS) profile" evidence="6">
    <location>
        <begin position="1"/>
        <end position="124"/>
    </location>
</feature>
<dbReference type="InterPro" id="IPR011701">
    <property type="entry name" value="MFS"/>
</dbReference>
<keyword evidence="2 5" id="KW-0812">Transmembrane</keyword>
<keyword evidence="3 5" id="KW-1133">Transmembrane helix</keyword>
<organism evidence="7">
    <name type="scientific">marine sediment metagenome</name>
    <dbReference type="NCBI Taxonomy" id="412755"/>
    <lineage>
        <taxon>unclassified sequences</taxon>
        <taxon>metagenomes</taxon>
        <taxon>ecological metagenomes</taxon>
    </lineage>
</organism>
<evidence type="ECO:0000256" key="2">
    <source>
        <dbReference type="ARBA" id="ARBA00022692"/>
    </source>
</evidence>
<dbReference type="EMBL" id="BARV01042850">
    <property type="protein sequence ID" value="GAI51511.1"/>
    <property type="molecule type" value="Genomic_DNA"/>
</dbReference>
<dbReference type="InterPro" id="IPR036259">
    <property type="entry name" value="MFS_trans_sf"/>
</dbReference>
<evidence type="ECO:0000256" key="1">
    <source>
        <dbReference type="ARBA" id="ARBA00004141"/>
    </source>
</evidence>
<feature type="non-terminal residue" evidence="7">
    <location>
        <position position="124"/>
    </location>
</feature>
<comment type="subcellular location">
    <subcellularLocation>
        <location evidence="1">Membrane</location>
        <topology evidence="1">Multi-pass membrane protein</topology>
    </subcellularLocation>
</comment>